<evidence type="ECO:0008006" key="4">
    <source>
        <dbReference type="Google" id="ProtNLM"/>
    </source>
</evidence>
<sequence length="146" mass="15390">MKFALAISALFVAAASAKSTFKITPMSAKILKESNTGRLDFTVADISDGAATACSTAWNVGDKSISTRWNSCDDSRFGFTLPDGIENIGNFGIVVQHTQGKEVSSGSITIPQPTSDAFQWICKSPGVTPGTSEECDLVGDVIISTY</sequence>
<organism evidence="2 3">
    <name type="scientific">Paecilomyces lecythidis</name>
    <dbReference type="NCBI Taxonomy" id="3004212"/>
    <lineage>
        <taxon>Eukaryota</taxon>
        <taxon>Fungi</taxon>
        <taxon>Dikarya</taxon>
        <taxon>Ascomycota</taxon>
        <taxon>Pezizomycotina</taxon>
        <taxon>Eurotiomycetes</taxon>
        <taxon>Eurotiomycetidae</taxon>
        <taxon>Eurotiales</taxon>
        <taxon>Thermoascaceae</taxon>
        <taxon>Paecilomyces</taxon>
    </lineage>
</organism>
<evidence type="ECO:0000313" key="2">
    <source>
        <dbReference type="EMBL" id="KAL1878472.1"/>
    </source>
</evidence>
<gene>
    <name evidence="2" type="ORF">Plec18167_004546</name>
</gene>
<name>A0ABR3XSH1_9EURO</name>
<feature type="signal peptide" evidence="1">
    <location>
        <begin position="1"/>
        <end position="17"/>
    </location>
</feature>
<dbReference type="Proteomes" id="UP001583193">
    <property type="component" value="Unassembled WGS sequence"/>
</dbReference>
<proteinExistence type="predicted"/>
<protein>
    <recommendedName>
        <fullName evidence="4">AA1-like domain-containing protein</fullName>
    </recommendedName>
</protein>
<comment type="caution">
    <text evidence="2">The sequence shown here is derived from an EMBL/GenBank/DDBJ whole genome shotgun (WGS) entry which is preliminary data.</text>
</comment>
<evidence type="ECO:0000256" key="1">
    <source>
        <dbReference type="SAM" id="SignalP"/>
    </source>
</evidence>
<keyword evidence="3" id="KW-1185">Reference proteome</keyword>
<evidence type="ECO:0000313" key="3">
    <source>
        <dbReference type="Proteomes" id="UP001583193"/>
    </source>
</evidence>
<keyword evidence="1" id="KW-0732">Signal</keyword>
<dbReference type="EMBL" id="JAVDPF010000012">
    <property type="protein sequence ID" value="KAL1878472.1"/>
    <property type="molecule type" value="Genomic_DNA"/>
</dbReference>
<accession>A0ABR3XSH1</accession>
<reference evidence="2 3" key="1">
    <citation type="journal article" date="2024" name="IMA Fungus">
        <title>IMA Genome - F19 : A genome assembly and annotation guide to empower mycologists, including annotated draft genome sequences of Ceratocystis pirilliformis, Diaporthe australafricana, Fusarium ophioides, Paecilomyces lecythidis, and Sporothrix stenoceras.</title>
        <authorList>
            <person name="Aylward J."/>
            <person name="Wilson A.M."/>
            <person name="Visagie C.M."/>
            <person name="Spraker J."/>
            <person name="Barnes I."/>
            <person name="Buitendag C."/>
            <person name="Ceriani C."/>
            <person name="Del Mar Angel L."/>
            <person name="du Plessis D."/>
            <person name="Fuchs T."/>
            <person name="Gasser K."/>
            <person name="Kramer D."/>
            <person name="Li W."/>
            <person name="Munsamy K."/>
            <person name="Piso A."/>
            <person name="Price J.L."/>
            <person name="Sonnekus B."/>
            <person name="Thomas C."/>
            <person name="van der Nest A."/>
            <person name="van Dijk A."/>
            <person name="van Heerden A."/>
            <person name="van Vuuren N."/>
            <person name="Yilmaz N."/>
            <person name="Duong T.A."/>
            <person name="van der Merwe N.A."/>
            <person name="Wingfield M.J."/>
            <person name="Wingfield B.D."/>
        </authorList>
    </citation>
    <scope>NUCLEOTIDE SEQUENCE [LARGE SCALE GENOMIC DNA]</scope>
    <source>
        <strain evidence="2 3">CMW 18167</strain>
    </source>
</reference>
<feature type="chain" id="PRO_5045280776" description="AA1-like domain-containing protein" evidence="1">
    <location>
        <begin position="18"/>
        <end position="146"/>
    </location>
</feature>